<reference evidence="2" key="1">
    <citation type="journal article" date="2019" name="Int. J. Syst. Evol. Microbiol.">
        <title>The Global Catalogue of Microorganisms (GCM) 10K type strain sequencing project: providing services to taxonomists for standard genome sequencing and annotation.</title>
        <authorList>
            <consortium name="The Broad Institute Genomics Platform"/>
            <consortium name="The Broad Institute Genome Sequencing Center for Infectious Disease"/>
            <person name="Wu L."/>
            <person name="Ma J."/>
        </authorList>
    </citation>
    <scope>NUCLEOTIDE SEQUENCE [LARGE SCALE GENOMIC DNA]</scope>
    <source>
        <strain evidence="2">CCUG 48884</strain>
    </source>
</reference>
<gene>
    <name evidence="1" type="ORF">ACFQ4M_10420</name>
</gene>
<accession>A0ABW3WDQ5</accession>
<sequence>MVASRPSTSPAGLETARIKRPVVITGVRNAGEHGPADDAAAARLLALRIALERALVDSGRYELVKRNDLHRGRAAGGRSPQPGADTLQLSAELLERAGLSTVRLRIHDPASTTTLMEFVGEGVPLSRTTRLFGADKAGADGVQARLGALDHAVRQALQSASAVLGTLPWQAPVLEIEDDKTILIAHGRRLGLKPGILLSIQTREHSLPRGQAQPPVSLPGRVVGEVLIVDNGNGPGQENVAVGALVSGSLRGYEMRELVVRLCRPKGYFGHDFGHDRQCAAKAAAVVGFDAEAALLSFEPSLLDEGEAVTTPYSMPVQGPSAVF</sequence>
<name>A0ABW3WDQ5_9RHOO</name>
<evidence type="ECO:0000313" key="1">
    <source>
        <dbReference type="EMBL" id="MFD1263999.1"/>
    </source>
</evidence>
<proteinExistence type="predicted"/>
<dbReference type="EMBL" id="JBHTMC010000020">
    <property type="protein sequence ID" value="MFD1263999.1"/>
    <property type="molecule type" value="Genomic_DNA"/>
</dbReference>
<comment type="caution">
    <text evidence="1">The sequence shown here is derived from an EMBL/GenBank/DDBJ whole genome shotgun (WGS) entry which is preliminary data.</text>
</comment>
<evidence type="ECO:0000313" key="2">
    <source>
        <dbReference type="Proteomes" id="UP001597158"/>
    </source>
</evidence>
<dbReference type="RefSeq" id="WP_277832440.1">
    <property type="nucleotide sequence ID" value="NZ_JARQZE010000005.1"/>
</dbReference>
<protein>
    <submittedName>
        <fullName evidence="1">Curli production assembly/transport component CsgG</fullName>
    </submittedName>
</protein>
<organism evidence="1 2">
    <name type="scientific">Thauera mechernichensis</name>
    <dbReference type="NCBI Taxonomy" id="82788"/>
    <lineage>
        <taxon>Bacteria</taxon>
        <taxon>Pseudomonadati</taxon>
        <taxon>Pseudomonadota</taxon>
        <taxon>Betaproteobacteria</taxon>
        <taxon>Rhodocyclales</taxon>
        <taxon>Zoogloeaceae</taxon>
        <taxon>Thauera</taxon>
    </lineage>
</organism>
<keyword evidence="2" id="KW-1185">Reference proteome</keyword>
<dbReference type="Proteomes" id="UP001597158">
    <property type="component" value="Unassembled WGS sequence"/>
</dbReference>